<feature type="compositionally biased region" description="Basic and acidic residues" evidence="1">
    <location>
        <begin position="124"/>
        <end position="137"/>
    </location>
</feature>
<accession>A0AAN9E7N3</accession>
<proteinExistence type="predicted"/>
<comment type="caution">
    <text evidence="2">The sequence shown here is derived from an EMBL/GenBank/DDBJ whole genome shotgun (WGS) entry which is preliminary data.</text>
</comment>
<evidence type="ECO:0000313" key="2">
    <source>
        <dbReference type="EMBL" id="KAK7247610.1"/>
    </source>
</evidence>
<protein>
    <submittedName>
        <fullName evidence="2">Uncharacterized protein</fullName>
    </submittedName>
</protein>
<feature type="compositionally biased region" description="Basic residues" evidence="1">
    <location>
        <begin position="31"/>
        <end position="40"/>
    </location>
</feature>
<sequence length="145" mass="15731">MHAYRLGKMIIGVMLWEYIIPRPGTASCIARRSKHLRHSRSTSTSEFKKKGKNYSNSHNYHGGGSKPKPPTHKSTPTLPKAPPHKSTPSSPPIPKPKVGTPSTPPPDVDNGGHSTIFNVLDFGAKGDRDGSTDDTNVRKGLQSVQ</sequence>
<name>A0AAN9E7N3_CROPI</name>
<dbReference type="Proteomes" id="UP001372338">
    <property type="component" value="Unassembled WGS sequence"/>
</dbReference>
<evidence type="ECO:0000313" key="3">
    <source>
        <dbReference type="Proteomes" id="UP001372338"/>
    </source>
</evidence>
<keyword evidence="3" id="KW-1185">Reference proteome</keyword>
<gene>
    <name evidence="2" type="ORF">RIF29_42496</name>
</gene>
<organism evidence="2 3">
    <name type="scientific">Crotalaria pallida</name>
    <name type="common">Smooth rattlebox</name>
    <name type="synonym">Crotalaria striata</name>
    <dbReference type="NCBI Taxonomy" id="3830"/>
    <lineage>
        <taxon>Eukaryota</taxon>
        <taxon>Viridiplantae</taxon>
        <taxon>Streptophyta</taxon>
        <taxon>Embryophyta</taxon>
        <taxon>Tracheophyta</taxon>
        <taxon>Spermatophyta</taxon>
        <taxon>Magnoliopsida</taxon>
        <taxon>eudicotyledons</taxon>
        <taxon>Gunneridae</taxon>
        <taxon>Pentapetalae</taxon>
        <taxon>rosids</taxon>
        <taxon>fabids</taxon>
        <taxon>Fabales</taxon>
        <taxon>Fabaceae</taxon>
        <taxon>Papilionoideae</taxon>
        <taxon>50 kb inversion clade</taxon>
        <taxon>genistoids sensu lato</taxon>
        <taxon>core genistoids</taxon>
        <taxon>Crotalarieae</taxon>
        <taxon>Crotalaria</taxon>
    </lineage>
</organism>
<feature type="region of interest" description="Disordered" evidence="1">
    <location>
        <begin position="31"/>
        <end position="145"/>
    </location>
</feature>
<dbReference type="EMBL" id="JAYWIO010000008">
    <property type="protein sequence ID" value="KAK7247610.1"/>
    <property type="molecule type" value="Genomic_DNA"/>
</dbReference>
<reference evidence="2 3" key="1">
    <citation type="submission" date="2024-01" db="EMBL/GenBank/DDBJ databases">
        <title>The genomes of 5 underutilized Papilionoideae crops provide insights into root nodulation and disease resistanc.</title>
        <authorList>
            <person name="Yuan L."/>
        </authorList>
    </citation>
    <scope>NUCLEOTIDE SEQUENCE [LARGE SCALE GENOMIC DNA]</scope>
    <source>
        <strain evidence="2">ZHUSHIDOU_FW_LH</strain>
        <tissue evidence="2">Leaf</tissue>
    </source>
</reference>
<dbReference type="AlphaFoldDB" id="A0AAN9E7N3"/>
<evidence type="ECO:0000256" key="1">
    <source>
        <dbReference type="SAM" id="MobiDB-lite"/>
    </source>
</evidence>